<evidence type="ECO:0000256" key="1">
    <source>
        <dbReference type="SAM" id="Phobius"/>
    </source>
</evidence>
<dbReference type="EMBL" id="FOWR01000026">
    <property type="protein sequence ID" value="SFP83188.1"/>
    <property type="molecule type" value="Genomic_DNA"/>
</dbReference>
<gene>
    <name evidence="2" type="ORF">SAMN03084138_03242</name>
</gene>
<reference evidence="2 3" key="1">
    <citation type="submission" date="2016-10" db="EMBL/GenBank/DDBJ databases">
        <authorList>
            <person name="de Groot N.N."/>
        </authorList>
    </citation>
    <scope>NUCLEOTIDE SEQUENCE [LARGE SCALE GENOMIC DNA]</scope>
    <source>
        <strain evidence="2 3">DSM 15893</strain>
    </source>
</reference>
<protein>
    <recommendedName>
        <fullName evidence="4">DUF3149 domain-containing protein</fullName>
    </recommendedName>
</protein>
<dbReference type="AlphaFoldDB" id="A0A1I5TJP7"/>
<feature type="transmembrane region" description="Helical" evidence="1">
    <location>
        <begin position="12"/>
        <end position="37"/>
    </location>
</feature>
<keyword evidence="1" id="KW-1133">Transmembrane helix</keyword>
<evidence type="ECO:0000313" key="3">
    <source>
        <dbReference type="Proteomes" id="UP000182692"/>
    </source>
</evidence>
<dbReference type="GeneID" id="35871360"/>
<sequence length="46" mass="5155">MDFWLDLLFGNAIGLSSMIVIFVALGMISFMGGFFVYKAFKDPETN</sequence>
<dbReference type="RefSeq" id="WP_017009034.1">
    <property type="nucleotide sequence ID" value="NZ_FOWR01000026.1"/>
</dbReference>
<evidence type="ECO:0008006" key="4">
    <source>
        <dbReference type="Google" id="ProtNLM"/>
    </source>
</evidence>
<proteinExistence type="predicted"/>
<dbReference type="Pfam" id="PF11346">
    <property type="entry name" value="DUF3149"/>
    <property type="match status" value="1"/>
</dbReference>
<dbReference type="OrthoDB" id="6388826at2"/>
<keyword evidence="1" id="KW-0812">Transmembrane</keyword>
<evidence type="ECO:0000313" key="2">
    <source>
        <dbReference type="EMBL" id="SFP83188.1"/>
    </source>
</evidence>
<organism evidence="2 3">
    <name type="scientific">Enterovibrio norvegicus DSM 15893</name>
    <dbReference type="NCBI Taxonomy" id="1121869"/>
    <lineage>
        <taxon>Bacteria</taxon>
        <taxon>Pseudomonadati</taxon>
        <taxon>Pseudomonadota</taxon>
        <taxon>Gammaproteobacteria</taxon>
        <taxon>Vibrionales</taxon>
        <taxon>Vibrionaceae</taxon>
        <taxon>Enterovibrio</taxon>
    </lineage>
</organism>
<name>A0A1I5TJP7_9GAMM</name>
<accession>A0A1I5TJP7</accession>
<keyword evidence="1" id="KW-0472">Membrane</keyword>
<dbReference type="Proteomes" id="UP000182692">
    <property type="component" value="Unassembled WGS sequence"/>
</dbReference>
<dbReference type="InterPro" id="IPR021494">
    <property type="entry name" value="DUF3149"/>
</dbReference>